<dbReference type="Proteomes" id="UP000018168">
    <property type="component" value="Unassembled WGS sequence"/>
</dbReference>
<protein>
    <submittedName>
        <fullName evidence="1">Uncharacterized protein</fullName>
    </submittedName>
</protein>
<gene>
    <name evidence="1" type="ORF">BN578_01087</name>
</gene>
<sequence length="60" mass="6518">MIYYSTMILYLFRISFLLVAWLTSCGVSDATGFLAPLPVGGKYSLEPMKLTSLLAGLIVA</sequence>
<name>R6P6Z3_9FIRM</name>
<evidence type="ECO:0000313" key="2">
    <source>
        <dbReference type="Proteomes" id="UP000018168"/>
    </source>
</evidence>
<comment type="caution">
    <text evidence="1">The sequence shown here is derived from an EMBL/GenBank/DDBJ whole genome shotgun (WGS) entry which is preliminary data.</text>
</comment>
<dbReference type="EMBL" id="CBEP010000123">
    <property type="protein sequence ID" value="CDC05687.1"/>
    <property type="molecule type" value="Genomic_DNA"/>
</dbReference>
<organism evidence="1 2">
    <name type="scientific">[Clostridium] leptum CAG:27</name>
    <dbReference type="NCBI Taxonomy" id="1263068"/>
    <lineage>
        <taxon>Bacteria</taxon>
        <taxon>Bacillati</taxon>
        <taxon>Bacillota</taxon>
        <taxon>Clostridia</taxon>
        <taxon>Eubacteriales</taxon>
        <taxon>Oscillospiraceae</taxon>
        <taxon>Oscillospiraceae incertae sedis</taxon>
    </lineage>
</organism>
<accession>R6P6Z3</accession>
<reference evidence="1" key="1">
    <citation type="submission" date="2012-11" db="EMBL/GenBank/DDBJ databases">
        <title>Dependencies among metagenomic species, viruses, plasmids and units of genetic variation.</title>
        <authorList>
            <person name="Nielsen H.B."/>
            <person name="Almeida M."/>
            <person name="Juncker A.S."/>
            <person name="Rasmussen S."/>
            <person name="Li J."/>
            <person name="Sunagawa S."/>
            <person name="Plichta D."/>
            <person name="Gautier L."/>
            <person name="Le Chatelier E."/>
            <person name="Peletier E."/>
            <person name="Bonde I."/>
            <person name="Nielsen T."/>
            <person name="Manichanh C."/>
            <person name="Arumugam M."/>
            <person name="Batto J."/>
            <person name="Santos M.B.Q.D."/>
            <person name="Blom N."/>
            <person name="Borruel N."/>
            <person name="Burgdorf K.S."/>
            <person name="Boumezbeur F."/>
            <person name="Casellas F."/>
            <person name="Dore J."/>
            <person name="Guarner F."/>
            <person name="Hansen T."/>
            <person name="Hildebrand F."/>
            <person name="Kaas R.S."/>
            <person name="Kennedy S."/>
            <person name="Kristiansen K."/>
            <person name="Kultima J.R."/>
            <person name="Leonard P."/>
            <person name="Levenez F."/>
            <person name="Lund O."/>
            <person name="Moumen B."/>
            <person name="Le Paslier D."/>
            <person name="Pons N."/>
            <person name="Pedersen O."/>
            <person name="Prifti E."/>
            <person name="Qin J."/>
            <person name="Raes J."/>
            <person name="Tap J."/>
            <person name="Tims S."/>
            <person name="Ussery D.W."/>
            <person name="Yamada T."/>
            <person name="MetaHit consortium"/>
            <person name="Renault P."/>
            <person name="Sicheritz-Ponten T."/>
            <person name="Bork P."/>
            <person name="Wang J."/>
            <person name="Brunak S."/>
            <person name="Ehrlich S.D."/>
        </authorList>
    </citation>
    <scope>NUCLEOTIDE SEQUENCE [LARGE SCALE GENOMIC DNA]</scope>
</reference>
<dbReference type="AlphaFoldDB" id="R6P6Z3"/>
<proteinExistence type="predicted"/>
<evidence type="ECO:0000313" key="1">
    <source>
        <dbReference type="EMBL" id="CDC05687.1"/>
    </source>
</evidence>